<accession>A0A0K2VCT8</accession>
<evidence type="ECO:0000313" key="1">
    <source>
        <dbReference type="EMBL" id="CDW47977.1"/>
    </source>
</evidence>
<organism evidence="1">
    <name type="scientific">Lepeophtheirus salmonis</name>
    <name type="common">Salmon louse</name>
    <name type="synonym">Caligus salmonis</name>
    <dbReference type="NCBI Taxonomy" id="72036"/>
    <lineage>
        <taxon>Eukaryota</taxon>
        <taxon>Metazoa</taxon>
        <taxon>Ecdysozoa</taxon>
        <taxon>Arthropoda</taxon>
        <taxon>Crustacea</taxon>
        <taxon>Multicrustacea</taxon>
        <taxon>Hexanauplia</taxon>
        <taxon>Copepoda</taxon>
        <taxon>Siphonostomatoida</taxon>
        <taxon>Caligidae</taxon>
        <taxon>Lepeophtheirus</taxon>
    </lineage>
</organism>
<sequence length="13" mass="1590">MYHVIIPDTERLC</sequence>
<name>A0A0K2VCT8_LEPSM</name>
<protein>
    <submittedName>
        <fullName evidence="1">Uncharacterized protein</fullName>
    </submittedName>
</protein>
<proteinExistence type="predicted"/>
<dbReference type="EMBL" id="HACA01030616">
    <property type="protein sequence ID" value="CDW47977.1"/>
    <property type="molecule type" value="Transcribed_RNA"/>
</dbReference>
<reference evidence="1" key="1">
    <citation type="submission" date="2014-05" db="EMBL/GenBank/DDBJ databases">
        <authorList>
            <person name="Chronopoulou M."/>
        </authorList>
    </citation>
    <scope>NUCLEOTIDE SEQUENCE</scope>
    <source>
        <tissue evidence="1">Whole organism</tissue>
    </source>
</reference>